<protein>
    <recommendedName>
        <fullName evidence="4">Aminotransferase-like plant mobile domain-containing protein</fullName>
    </recommendedName>
</protein>
<evidence type="ECO:0000313" key="3">
    <source>
        <dbReference type="Proteomes" id="UP000053144"/>
    </source>
</evidence>
<organism evidence="2 3">
    <name type="scientific">Phaseolus angularis</name>
    <name type="common">Azuki bean</name>
    <name type="synonym">Vigna angularis</name>
    <dbReference type="NCBI Taxonomy" id="3914"/>
    <lineage>
        <taxon>Eukaryota</taxon>
        <taxon>Viridiplantae</taxon>
        <taxon>Streptophyta</taxon>
        <taxon>Embryophyta</taxon>
        <taxon>Tracheophyta</taxon>
        <taxon>Spermatophyta</taxon>
        <taxon>Magnoliopsida</taxon>
        <taxon>eudicotyledons</taxon>
        <taxon>Gunneridae</taxon>
        <taxon>Pentapetalae</taxon>
        <taxon>rosids</taxon>
        <taxon>fabids</taxon>
        <taxon>Fabales</taxon>
        <taxon>Fabaceae</taxon>
        <taxon>Papilionoideae</taxon>
        <taxon>50 kb inversion clade</taxon>
        <taxon>NPAAA clade</taxon>
        <taxon>indigoferoid/millettioid clade</taxon>
        <taxon>Phaseoleae</taxon>
        <taxon>Vigna</taxon>
    </lineage>
</organism>
<feature type="signal peptide" evidence="1">
    <location>
        <begin position="1"/>
        <end position="20"/>
    </location>
</feature>
<gene>
    <name evidence="2" type="ORF">LR48_Vigan07g189900</name>
</gene>
<dbReference type="Gramene" id="KOM48195">
    <property type="protein sequence ID" value="KOM48195"/>
    <property type="gene ID" value="LR48_Vigan07g189900"/>
</dbReference>
<proteinExistence type="predicted"/>
<feature type="chain" id="PRO_5005596438" description="Aminotransferase-like plant mobile domain-containing protein" evidence="1">
    <location>
        <begin position="21"/>
        <end position="226"/>
    </location>
</feature>
<name>A0A0L9UZA6_PHAAN</name>
<sequence length="226" mass="25290">MVRAEGAALCLAIRIANLVAMRLEVTWSHCQFNSKGELGTKREFYGGWSMSRLSHSDLGALCERWCPSIHNVEIFKTNRSVLGLSRVSGFIQCFVVFEPRTWCCLGYSQLGVVLGHSNELCCGISKDVRWVYSEIAAVMLKVKRIGSVLGYYRGSEVVILRVREGAALCLAIRIANLVAMRLEVTWSHCQFNSKGELGTKREFYGGWSMSRLSHSDLGALCERLKV</sequence>
<keyword evidence="1" id="KW-0732">Signal</keyword>
<dbReference type="AlphaFoldDB" id="A0A0L9UZA6"/>
<dbReference type="EMBL" id="CM003377">
    <property type="protein sequence ID" value="KOM48195.1"/>
    <property type="molecule type" value="Genomic_DNA"/>
</dbReference>
<evidence type="ECO:0000313" key="2">
    <source>
        <dbReference type="EMBL" id="KOM48195.1"/>
    </source>
</evidence>
<reference evidence="3" key="1">
    <citation type="journal article" date="2015" name="Proc. Natl. Acad. Sci. U.S.A.">
        <title>Genome sequencing of adzuki bean (Vigna angularis) provides insight into high starch and low fat accumulation and domestication.</title>
        <authorList>
            <person name="Yang K."/>
            <person name="Tian Z."/>
            <person name="Chen C."/>
            <person name="Luo L."/>
            <person name="Zhao B."/>
            <person name="Wang Z."/>
            <person name="Yu L."/>
            <person name="Li Y."/>
            <person name="Sun Y."/>
            <person name="Li W."/>
            <person name="Chen Y."/>
            <person name="Li Y."/>
            <person name="Zhang Y."/>
            <person name="Ai D."/>
            <person name="Zhao J."/>
            <person name="Shang C."/>
            <person name="Ma Y."/>
            <person name="Wu B."/>
            <person name="Wang M."/>
            <person name="Gao L."/>
            <person name="Sun D."/>
            <person name="Zhang P."/>
            <person name="Guo F."/>
            <person name="Wang W."/>
            <person name="Li Y."/>
            <person name="Wang J."/>
            <person name="Varshney R.K."/>
            <person name="Wang J."/>
            <person name="Ling H.Q."/>
            <person name="Wan P."/>
        </authorList>
    </citation>
    <scope>NUCLEOTIDE SEQUENCE</scope>
    <source>
        <strain evidence="3">cv. Jingnong 6</strain>
    </source>
</reference>
<evidence type="ECO:0008006" key="4">
    <source>
        <dbReference type="Google" id="ProtNLM"/>
    </source>
</evidence>
<evidence type="ECO:0000256" key="1">
    <source>
        <dbReference type="SAM" id="SignalP"/>
    </source>
</evidence>
<accession>A0A0L9UZA6</accession>
<dbReference type="Proteomes" id="UP000053144">
    <property type="component" value="Chromosome 7"/>
</dbReference>